<dbReference type="Pfam" id="PF02866">
    <property type="entry name" value="Ldh_1_C"/>
    <property type="match status" value="1"/>
</dbReference>
<feature type="domain" description="Lactate/malate dehydrogenase N-terminal" evidence="2">
    <location>
        <begin position="23"/>
        <end position="148"/>
    </location>
</feature>
<dbReference type="InterPro" id="IPR015955">
    <property type="entry name" value="Lactate_DH/Glyco_Ohase_4_C"/>
</dbReference>
<protein>
    <recommendedName>
        <fullName evidence="6">L-lactate dehydrogenase</fullName>
    </recommendedName>
</protein>
<evidence type="ECO:0008006" key="6">
    <source>
        <dbReference type="Google" id="ProtNLM"/>
    </source>
</evidence>
<keyword evidence="1" id="KW-0560">Oxidoreductase</keyword>
<reference evidence="4 5" key="1">
    <citation type="submission" date="2021-02" db="EMBL/GenBank/DDBJ databases">
        <title>Safari Cat Assemblies.</title>
        <authorList>
            <person name="Bredemeyer K.R."/>
            <person name="Murphy W.J."/>
        </authorList>
    </citation>
    <scope>NUCLEOTIDE SEQUENCE [LARGE SCALE GENOMIC DNA]</scope>
</reference>
<dbReference type="PANTHER" id="PTHR43128">
    <property type="entry name" value="L-2-HYDROXYCARBOXYLATE DEHYDROGENASE (NAD(P)(+))"/>
    <property type="match status" value="1"/>
</dbReference>
<evidence type="ECO:0000256" key="1">
    <source>
        <dbReference type="RuleBase" id="RU003369"/>
    </source>
</evidence>
<organism evidence="4 5">
    <name type="scientific">Felis catus</name>
    <name type="common">Cat</name>
    <name type="synonym">Felis silvestris catus</name>
    <dbReference type="NCBI Taxonomy" id="9685"/>
    <lineage>
        <taxon>Eukaryota</taxon>
        <taxon>Metazoa</taxon>
        <taxon>Chordata</taxon>
        <taxon>Craniata</taxon>
        <taxon>Vertebrata</taxon>
        <taxon>Euteleostomi</taxon>
        <taxon>Mammalia</taxon>
        <taxon>Eutheria</taxon>
        <taxon>Laurasiatheria</taxon>
        <taxon>Carnivora</taxon>
        <taxon>Feliformia</taxon>
        <taxon>Felidae</taxon>
        <taxon>Felinae</taxon>
        <taxon>Felis</taxon>
    </lineage>
</organism>
<evidence type="ECO:0000313" key="4">
    <source>
        <dbReference type="Ensembl" id="ENSFCTP00005035572.1"/>
    </source>
</evidence>
<proteinExistence type="inferred from homology"/>
<dbReference type="InterPro" id="IPR001236">
    <property type="entry name" value="Lactate/malate_DH_N"/>
</dbReference>
<name>A0ABI7YN31_FELCA</name>
<dbReference type="SUPFAM" id="SSF56327">
    <property type="entry name" value="LDH C-terminal domain-like"/>
    <property type="match status" value="1"/>
</dbReference>
<dbReference type="GeneTree" id="ENSGT00940000163242"/>
<dbReference type="Proteomes" id="UP000823872">
    <property type="component" value="Chromosome F2"/>
</dbReference>
<dbReference type="Ensembl" id="ENSFCTT00005049079.1">
    <property type="protein sequence ID" value="ENSFCTP00005035572.1"/>
    <property type="gene ID" value="ENSFCTG00005017069.1"/>
</dbReference>
<reference evidence="4" key="2">
    <citation type="submission" date="2025-08" db="UniProtKB">
        <authorList>
            <consortium name="Ensembl"/>
        </authorList>
    </citation>
    <scope>IDENTIFICATION</scope>
    <source>
        <strain evidence="4">breed Abyssinian</strain>
    </source>
</reference>
<sequence>MIITVRCELTKNFTSEETVHHNKISIIGTGSVGMACGINILFKGLSDEVAFVDVDEGKLKGETVDLQHGSSFMKMPNIFSSKDYLVSANSNPVIIIAGACPGKGQTCLDVVKRNVPFFKLMIPNITQYSPQCKMIVVSSPVDILTYVWLYLDTAHFCFFIGQRLGIHSRSCHGWIFGEHGDSSVPVWSGVNIAGIPLKDLNSEIGMDKDPEHWENVPKEVITCGYEMVKMKCHTNWAVGLSVVNLMESVLNYLRRVHPISTITKDLYGINEKVFLSVLCILREDGIANVLKINLTPEEAVCLKECRKALGNTEGDQGLKLFKATLMKLLMER</sequence>
<dbReference type="PIRSF" id="PIRSF000102">
    <property type="entry name" value="Lac_mal_DH"/>
    <property type="match status" value="1"/>
</dbReference>
<reference evidence="4" key="3">
    <citation type="submission" date="2025-09" db="UniProtKB">
        <authorList>
            <consortium name="Ensembl"/>
        </authorList>
    </citation>
    <scope>IDENTIFICATION</scope>
    <source>
        <strain evidence="4">breed Abyssinian</strain>
    </source>
</reference>
<dbReference type="InterPro" id="IPR001557">
    <property type="entry name" value="L-lactate/malate_DH"/>
</dbReference>
<dbReference type="PRINTS" id="PR00086">
    <property type="entry name" value="LLDHDRGNASE"/>
</dbReference>
<dbReference type="PANTHER" id="PTHR43128:SF8">
    <property type="entry name" value="L-LACTATE DEHYDROGENASE A-LIKE 6B"/>
    <property type="match status" value="1"/>
</dbReference>
<evidence type="ECO:0000259" key="2">
    <source>
        <dbReference type="Pfam" id="PF00056"/>
    </source>
</evidence>
<accession>A0ABI7YN31</accession>
<evidence type="ECO:0000259" key="3">
    <source>
        <dbReference type="Pfam" id="PF02866"/>
    </source>
</evidence>
<feature type="domain" description="Lactate/malate dehydrogenase C-terminal" evidence="3">
    <location>
        <begin position="151"/>
        <end position="310"/>
    </location>
</feature>
<dbReference type="Gene3D" id="3.90.110.10">
    <property type="entry name" value="Lactate dehydrogenase/glycoside hydrolase, family 4, C-terminal"/>
    <property type="match status" value="1"/>
</dbReference>
<dbReference type="Gene3D" id="3.40.50.720">
    <property type="entry name" value="NAD(P)-binding Rossmann-like Domain"/>
    <property type="match status" value="1"/>
</dbReference>
<dbReference type="InterPro" id="IPR036291">
    <property type="entry name" value="NAD(P)-bd_dom_sf"/>
</dbReference>
<dbReference type="SUPFAM" id="SSF51735">
    <property type="entry name" value="NAD(P)-binding Rossmann-fold domains"/>
    <property type="match status" value="1"/>
</dbReference>
<comment type="similarity">
    <text evidence="1">Belongs to the LDH/MDH superfamily.</text>
</comment>
<dbReference type="InterPro" id="IPR022383">
    <property type="entry name" value="Lactate/malate_DH_C"/>
</dbReference>
<dbReference type="Pfam" id="PF00056">
    <property type="entry name" value="Ldh_1_N"/>
    <property type="match status" value="1"/>
</dbReference>
<evidence type="ECO:0000313" key="5">
    <source>
        <dbReference type="Proteomes" id="UP000823872"/>
    </source>
</evidence>
<keyword evidence="5" id="KW-1185">Reference proteome</keyword>